<comment type="caution">
    <text evidence="1">The sequence shown here is derived from an EMBL/GenBank/DDBJ whole genome shotgun (WGS) entry which is preliminary data.</text>
</comment>
<evidence type="ECO:0000313" key="2">
    <source>
        <dbReference type="Proteomes" id="UP000789706"/>
    </source>
</evidence>
<organism evidence="1 2">
    <name type="scientific">Diversispora eburnea</name>
    <dbReference type="NCBI Taxonomy" id="1213867"/>
    <lineage>
        <taxon>Eukaryota</taxon>
        <taxon>Fungi</taxon>
        <taxon>Fungi incertae sedis</taxon>
        <taxon>Mucoromycota</taxon>
        <taxon>Glomeromycotina</taxon>
        <taxon>Glomeromycetes</taxon>
        <taxon>Diversisporales</taxon>
        <taxon>Diversisporaceae</taxon>
        <taxon>Diversispora</taxon>
    </lineage>
</organism>
<accession>A0A9N8ZD33</accession>
<gene>
    <name evidence="1" type="ORF">DEBURN_LOCUS4163</name>
</gene>
<reference evidence="1" key="1">
    <citation type="submission" date="2021-06" db="EMBL/GenBank/DDBJ databases">
        <authorList>
            <person name="Kallberg Y."/>
            <person name="Tangrot J."/>
            <person name="Rosling A."/>
        </authorList>
    </citation>
    <scope>NUCLEOTIDE SEQUENCE</scope>
    <source>
        <strain evidence="1">AZ414A</strain>
    </source>
</reference>
<protein>
    <submittedName>
        <fullName evidence="1">4293_t:CDS:1</fullName>
    </submittedName>
</protein>
<keyword evidence="2" id="KW-1185">Reference proteome</keyword>
<proteinExistence type="predicted"/>
<name>A0A9N8ZD33_9GLOM</name>
<dbReference type="EMBL" id="CAJVPK010000299">
    <property type="protein sequence ID" value="CAG8490820.1"/>
    <property type="molecule type" value="Genomic_DNA"/>
</dbReference>
<dbReference type="Proteomes" id="UP000789706">
    <property type="component" value="Unassembled WGS sequence"/>
</dbReference>
<evidence type="ECO:0000313" key="1">
    <source>
        <dbReference type="EMBL" id="CAG8490820.1"/>
    </source>
</evidence>
<dbReference type="AlphaFoldDB" id="A0A9N8ZD33"/>
<sequence>MLSTSNYEVPKVNVDRLWNSGTSINNRNSRELEVSERIYY</sequence>